<gene>
    <name evidence="3" type="primary">LOC140038391</name>
    <name evidence="4" type="synonym">LOC140038393</name>
    <name evidence="5" type="synonym">LOC140038434</name>
    <name evidence="6" type="synonym">LOC140038435</name>
    <name evidence="7" type="synonym">LOC140038437</name>
    <name evidence="8" type="synonym">LOC140038440</name>
</gene>
<evidence type="ECO:0000313" key="6">
    <source>
        <dbReference type="RefSeq" id="XP_071939892.1"/>
    </source>
</evidence>
<dbReference type="RefSeq" id="XP_071939891.1">
    <property type="nucleotide sequence ID" value="XM_072083790.1"/>
</dbReference>
<evidence type="ECO:0000313" key="4">
    <source>
        <dbReference type="RefSeq" id="XP_071939834.1"/>
    </source>
</evidence>
<sequence length="219" mass="25197">MSPHILDNVYKLHGLLESIISDRDKIFISRFWQELFNKLGISLHYSSSYHHQSDGQSERVNQCLENYLRSMCSEHPTHWSSWLPTAELWIDSKLYLSSKRTWPSDEEVERAIQVEQVKVPLGPMTRARVKRLNETLQTLVRAARESSGESKAIEVGAVAYKLLLPERARIHPVFHVSLLKKKIGNTQAIEATLPALDTADQCKLKPEKVLKRRATMRNL</sequence>
<dbReference type="InterPro" id="IPR001584">
    <property type="entry name" value="Integrase_cat-core"/>
</dbReference>
<organism evidence="2 3">
    <name type="scientific">Coffea arabica</name>
    <name type="common">Arabian coffee</name>
    <dbReference type="NCBI Taxonomy" id="13443"/>
    <lineage>
        <taxon>Eukaryota</taxon>
        <taxon>Viridiplantae</taxon>
        <taxon>Streptophyta</taxon>
        <taxon>Embryophyta</taxon>
        <taxon>Tracheophyta</taxon>
        <taxon>Spermatophyta</taxon>
        <taxon>Magnoliopsida</taxon>
        <taxon>eudicotyledons</taxon>
        <taxon>Gunneridae</taxon>
        <taxon>Pentapetalae</taxon>
        <taxon>asterids</taxon>
        <taxon>lamiids</taxon>
        <taxon>Gentianales</taxon>
        <taxon>Rubiaceae</taxon>
        <taxon>Ixoroideae</taxon>
        <taxon>Gardenieae complex</taxon>
        <taxon>Bertiereae - Coffeeae clade</taxon>
        <taxon>Coffeeae</taxon>
        <taxon>Coffea</taxon>
    </lineage>
</organism>
<dbReference type="PROSITE" id="PS50994">
    <property type="entry name" value="INTEGRASE"/>
    <property type="match status" value="1"/>
</dbReference>
<reference evidence="3 4" key="1">
    <citation type="submission" date="2025-05" db="UniProtKB">
        <authorList>
            <consortium name="RefSeq"/>
        </authorList>
    </citation>
    <scope>IDENTIFICATION</scope>
    <source>
        <tissue evidence="3 4">Leaves</tissue>
    </source>
</reference>
<dbReference type="Gene3D" id="3.30.420.10">
    <property type="entry name" value="Ribonuclease H-like superfamily/Ribonuclease H"/>
    <property type="match status" value="1"/>
</dbReference>
<feature type="domain" description="Integrase catalytic" evidence="1">
    <location>
        <begin position="1"/>
        <end position="111"/>
    </location>
</feature>
<dbReference type="GeneID" id="140038391"/>
<dbReference type="PANTHER" id="PTHR37984:SF15">
    <property type="entry name" value="INTEGRASE CATALYTIC DOMAIN-CONTAINING PROTEIN"/>
    <property type="match status" value="1"/>
</dbReference>
<dbReference type="InterPro" id="IPR056924">
    <property type="entry name" value="SH3_Tf2-1"/>
</dbReference>
<dbReference type="PANTHER" id="PTHR37984">
    <property type="entry name" value="PROTEIN CBG26694"/>
    <property type="match status" value="1"/>
</dbReference>
<evidence type="ECO:0000259" key="1">
    <source>
        <dbReference type="PROSITE" id="PS50994"/>
    </source>
</evidence>
<dbReference type="Proteomes" id="UP001652660">
    <property type="component" value="Chromosome 3e"/>
</dbReference>
<evidence type="ECO:0000313" key="2">
    <source>
        <dbReference type="Proteomes" id="UP001652660"/>
    </source>
</evidence>
<dbReference type="RefSeq" id="XP_071939832.1">
    <property type="nucleotide sequence ID" value="XM_072083731.1"/>
</dbReference>
<dbReference type="RefSeq" id="XP_071939894.1">
    <property type="nucleotide sequence ID" value="XM_072083793.1"/>
</dbReference>
<evidence type="ECO:0000313" key="3">
    <source>
        <dbReference type="RefSeq" id="XP_071939832.1"/>
    </source>
</evidence>
<keyword evidence="2" id="KW-1185">Reference proteome</keyword>
<proteinExistence type="predicted"/>
<dbReference type="InterPro" id="IPR036397">
    <property type="entry name" value="RNaseH_sf"/>
</dbReference>
<protein>
    <recommendedName>
        <fullName evidence="1">Integrase catalytic domain-containing protein</fullName>
    </recommendedName>
</protein>
<evidence type="ECO:0000313" key="7">
    <source>
        <dbReference type="RefSeq" id="XP_071939894.1"/>
    </source>
</evidence>
<dbReference type="InterPro" id="IPR050951">
    <property type="entry name" value="Retrovirus_Pol_polyprotein"/>
</dbReference>
<evidence type="ECO:0000313" key="5">
    <source>
        <dbReference type="RefSeq" id="XP_071939891.1"/>
    </source>
</evidence>
<dbReference type="RefSeq" id="XP_071939834.1">
    <property type="nucleotide sequence ID" value="XM_072083733.1"/>
</dbReference>
<accession>A0ABM4X717</accession>
<evidence type="ECO:0000313" key="8">
    <source>
        <dbReference type="RefSeq" id="XP_071939898.1"/>
    </source>
</evidence>
<name>A0ABM4X717_COFAR</name>
<dbReference type="RefSeq" id="XP_071939898.1">
    <property type="nucleotide sequence ID" value="XM_072083797.1"/>
</dbReference>
<dbReference type="Pfam" id="PF24626">
    <property type="entry name" value="SH3_Tf2-1"/>
    <property type="match status" value="1"/>
</dbReference>
<dbReference type="SUPFAM" id="SSF53098">
    <property type="entry name" value="Ribonuclease H-like"/>
    <property type="match status" value="1"/>
</dbReference>
<dbReference type="RefSeq" id="XP_071939892.1">
    <property type="nucleotide sequence ID" value="XM_072083791.1"/>
</dbReference>
<dbReference type="InterPro" id="IPR012337">
    <property type="entry name" value="RNaseH-like_sf"/>
</dbReference>